<dbReference type="AlphaFoldDB" id="A0A0C9X620"/>
<reference evidence="2 3" key="1">
    <citation type="submission" date="2014-04" db="EMBL/GenBank/DDBJ databases">
        <authorList>
            <consortium name="DOE Joint Genome Institute"/>
            <person name="Kuo A."/>
            <person name="Kohler A."/>
            <person name="Nagy L.G."/>
            <person name="Floudas D."/>
            <person name="Copeland A."/>
            <person name="Barry K.W."/>
            <person name="Cichocki N."/>
            <person name="Veneault-Fourrey C."/>
            <person name="LaButti K."/>
            <person name="Lindquist E.A."/>
            <person name="Lipzen A."/>
            <person name="Lundell T."/>
            <person name="Morin E."/>
            <person name="Murat C."/>
            <person name="Sun H."/>
            <person name="Tunlid A."/>
            <person name="Henrissat B."/>
            <person name="Grigoriev I.V."/>
            <person name="Hibbett D.S."/>
            <person name="Martin F."/>
            <person name="Nordberg H.P."/>
            <person name="Cantor M.N."/>
            <person name="Hua S.X."/>
        </authorList>
    </citation>
    <scope>NUCLEOTIDE SEQUENCE [LARGE SCALE GENOMIC DNA]</scope>
    <source>
        <strain evidence="2 3">LaAM-08-1</strain>
    </source>
</reference>
<dbReference type="Proteomes" id="UP000054477">
    <property type="component" value="Unassembled WGS sequence"/>
</dbReference>
<dbReference type="EMBL" id="KN838866">
    <property type="protein sequence ID" value="KIJ93081.1"/>
    <property type="molecule type" value="Genomic_DNA"/>
</dbReference>
<accession>A0A0C9X620</accession>
<gene>
    <name evidence="2" type="ORF">K443DRAFT_13128</name>
</gene>
<dbReference type="HOGENOM" id="CLU_819078_0_0_1"/>
<feature type="coiled-coil region" evidence="1">
    <location>
        <begin position="168"/>
        <end position="195"/>
    </location>
</feature>
<evidence type="ECO:0000313" key="2">
    <source>
        <dbReference type="EMBL" id="KIJ93081.1"/>
    </source>
</evidence>
<evidence type="ECO:0000256" key="1">
    <source>
        <dbReference type="SAM" id="Coils"/>
    </source>
</evidence>
<organism evidence="2 3">
    <name type="scientific">Laccaria amethystina LaAM-08-1</name>
    <dbReference type="NCBI Taxonomy" id="1095629"/>
    <lineage>
        <taxon>Eukaryota</taxon>
        <taxon>Fungi</taxon>
        <taxon>Dikarya</taxon>
        <taxon>Basidiomycota</taxon>
        <taxon>Agaricomycotina</taxon>
        <taxon>Agaricomycetes</taxon>
        <taxon>Agaricomycetidae</taxon>
        <taxon>Agaricales</taxon>
        <taxon>Agaricineae</taxon>
        <taxon>Hydnangiaceae</taxon>
        <taxon>Laccaria</taxon>
    </lineage>
</organism>
<name>A0A0C9X620_9AGAR</name>
<evidence type="ECO:0000313" key="3">
    <source>
        <dbReference type="Proteomes" id="UP000054477"/>
    </source>
</evidence>
<proteinExistence type="predicted"/>
<keyword evidence="1" id="KW-0175">Coiled coil</keyword>
<protein>
    <submittedName>
        <fullName evidence="2">Uncharacterized protein</fullName>
    </submittedName>
</protein>
<reference evidence="3" key="2">
    <citation type="submission" date="2015-01" db="EMBL/GenBank/DDBJ databases">
        <title>Evolutionary Origins and Diversification of the Mycorrhizal Mutualists.</title>
        <authorList>
            <consortium name="DOE Joint Genome Institute"/>
            <consortium name="Mycorrhizal Genomics Consortium"/>
            <person name="Kohler A."/>
            <person name="Kuo A."/>
            <person name="Nagy L.G."/>
            <person name="Floudas D."/>
            <person name="Copeland A."/>
            <person name="Barry K.W."/>
            <person name="Cichocki N."/>
            <person name="Veneault-Fourrey C."/>
            <person name="LaButti K."/>
            <person name="Lindquist E.A."/>
            <person name="Lipzen A."/>
            <person name="Lundell T."/>
            <person name="Morin E."/>
            <person name="Murat C."/>
            <person name="Riley R."/>
            <person name="Ohm R."/>
            <person name="Sun H."/>
            <person name="Tunlid A."/>
            <person name="Henrissat B."/>
            <person name="Grigoriev I.V."/>
            <person name="Hibbett D.S."/>
            <person name="Martin F."/>
        </authorList>
    </citation>
    <scope>NUCLEOTIDE SEQUENCE [LARGE SCALE GENOMIC DNA]</scope>
    <source>
        <strain evidence="3">LaAM-08-1</strain>
    </source>
</reference>
<keyword evidence="3" id="KW-1185">Reference proteome</keyword>
<sequence length="339" mass="38020">MFTSICTLPSQYYHLVCVYAISCVTRHLSNVVQSEGRQGNYVEMTEVTLKSEPEVGTIDQGNGQATPAIIVEPPTLVRVLTDVGPDAPQGFDFSYKFGLGIDQNEMFVNLTLADSKPTPVDNHAQPLRSVLNLQHVSPPQLNEVHHTAMNVKKIDLWSISPPPPSFNMQVIQQELRRLTQDHTEVQEKLQEHKAKSDAVDKLFAYVEHLVQKHEVDPSAIFNDSPTLSERLAALEDITKRLEQEELTPCPLLEKVSGLETLVFLQEHESTIIIRVLENKWEVTLAALEERLTKAIGTLTAWVNDVEKSLMTMVSTVTAVSEQHLKLSSRQSTLEQLIIQ</sequence>